<comment type="caution">
    <text evidence="1">The sequence shown here is derived from an EMBL/GenBank/DDBJ whole genome shotgun (WGS) entry which is preliminary data.</text>
</comment>
<name>A0A4R1NKM5_9GAMM</name>
<dbReference type="RefSeq" id="WP_132923522.1">
    <property type="nucleotide sequence ID" value="NZ_CP075169.1"/>
</dbReference>
<dbReference type="OrthoDB" id="6506163at2"/>
<keyword evidence="2" id="KW-1185">Reference proteome</keyword>
<organism evidence="1 2">
    <name type="scientific">Sodalis ligni</name>
    <dbReference type="NCBI Taxonomy" id="2697027"/>
    <lineage>
        <taxon>Bacteria</taxon>
        <taxon>Pseudomonadati</taxon>
        <taxon>Pseudomonadota</taxon>
        <taxon>Gammaproteobacteria</taxon>
        <taxon>Enterobacterales</taxon>
        <taxon>Bruguierivoracaceae</taxon>
        <taxon>Sodalis</taxon>
    </lineage>
</organism>
<dbReference type="EMBL" id="SJOI01000001">
    <property type="protein sequence ID" value="TCL04760.1"/>
    <property type="molecule type" value="Genomic_DNA"/>
</dbReference>
<dbReference type="AlphaFoldDB" id="A0A4R1NKM5"/>
<evidence type="ECO:0000313" key="2">
    <source>
        <dbReference type="Proteomes" id="UP000294555"/>
    </source>
</evidence>
<proteinExistence type="predicted"/>
<protein>
    <submittedName>
        <fullName evidence="1">Uncharacterized protein</fullName>
    </submittedName>
</protein>
<evidence type="ECO:0000313" key="1">
    <source>
        <dbReference type="EMBL" id="TCL04760.1"/>
    </source>
</evidence>
<reference evidence="1 2" key="1">
    <citation type="submission" date="2019-02" db="EMBL/GenBank/DDBJ databases">
        <title>Investigation of anaerobic lignin degradation for improved lignocellulosic biofuels.</title>
        <authorList>
            <person name="Deangelis K."/>
        </authorList>
    </citation>
    <scope>NUCLEOTIDE SEQUENCE [LARGE SCALE GENOMIC DNA]</scope>
    <source>
        <strain evidence="1 2">159R</strain>
    </source>
</reference>
<gene>
    <name evidence="1" type="ORF">EZJ58_2899</name>
</gene>
<sequence>MKNTSVSTVRGMFWQRIRDKFIFPAQRDPAMDVARRLAAFLPLGCLYGVEIEMESLDPSRHDRE</sequence>
<dbReference type="Proteomes" id="UP000294555">
    <property type="component" value="Unassembled WGS sequence"/>
</dbReference>
<accession>A0A4R1NKM5</accession>